<protein>
    <recommendedName>
        <fullName evidence="3">histidine kinase</fullName>
        <ecNumber evidence="3">2.7.13.3</ecNumber>
    </recommendedName>
</protein>
<dbReference type="InterPro" id="IPR003594">
    <property type="entry name" value="HATPase_dom"/>
</dbReference>
<keyword evidence="5 14" id="KW-0808">Transferase</keyword>
<keyword evidence="4" id="KW-0597">Phosphoprotein</keyword>
<evidence type="ECO:0000256" key="10">
    <source>
        <dbReference type="ARBA" id="ARBA00023136"/>
    </source>
</evidence>
<dbReference type="InterPro" id="IPR036890">
    <property type="entry name" value="HATPase_C_sf"/>
</dbReference>
<name>A0A2P2EAU6_9PROT</name>
<dbReference type="EC" id="2.7.13.3" evidence="3"/>
<dbReference type="Gene3D" id="6.10.340.10">
    <property type="match status" value="1"/>
</dbReference>
<evidence type="ECO:0000256" key="6">
    <source>
        <dbReference type="ARBA" id="ARBA00022692"/>
    </source>
</evidence>
<evidence type="ECO:0000313" key="15">
    <source>
        <dbReference type="Proteomes" id="UP000245086"/>
    </source>
</evidence>
<comment type="catalytic activity">
    <reaction evidence="1">
        <text>ATP + protein L-histidine = ADP + protein N-phospho-L-histidine.</text>
        <dbReference type="EC" id="2.7.13.3"/>
    </reaction>
</comment>
<dbReference type="PROSITE" id="PS50109">
    <property type="entry name" value="HIS_KIN"/>
    <property type="match status" value="1"/>
</dbReference>
<evidence type="ECO:0000256" key="2">
    <source>
        <dbReference type="ARBA" id="ARBA00004370"/>
    </source>
</evidence>
<evidence type="ECO:0000256" key="9">
    <source>
        <dbReference type="ARBA" id="ARBA00023012"/>
    </source>
</evidence>
<dbReference type="SUPFAM" id="SSF47384">
    <property type="entry name" value="Homodimeric domain of signal transducing histidine kinase"/>
    <property type="match status" value="1"/>
</dbReference>
<dbReference type="OrthoDB" id="9815202at2"/>
<evidence type="ECO:0000313" key="14">
    <source>
        <dbReference type="EMBL" id="GBF58196.1"/>
    </source>
</evidence>
<dbReference type="InterPro" id="IPR050428">
    <property type="entry name" value="TCS_sensor_his_kinase"/>
</dbReference>
<dbReference type="Proteomes" id="UP000245086">
    <property type="component" value="Unassembled WGS sequence"/>
</dbReference>
<keyword evidence="7 14" id="KW-0418">Kinase</keyword>
<dbReference type="InterPro" id="IPR004358">
    <property type="entry name" value="Sig_transdc_His_kin-like_C"/>
</dbReference>
<reference evidence="14 15" key="1">
    <citation type="journal article" date="2018" name="Genome Announc.">
        <title>Draft Genome Sequence of "Candidatus Phycosocius bacilliformis," an Alphaproteobacterial Ectosymbiont of the Hydrocarbon-Producing Green Alga Botryococcus braunii.</title>
        <authorList>
            <person name="Tanabe Y."/>
            <person name="Yamaguchi H."/>
            <person name="Watanabe M.M."/>
        </authorList>
    </citation>
    <scope>NUCLEOTIDE SEQUENCE [LARGE SCALE GENOMIC DNA]</scope>
    <source>
        <strain evidence="14 15">BOTRYCO-2</strain>
    </source>
</reference>
<dbReference type="PANTHER" id="PTHR45436">
    <property type="entry name" value="SENSOR HISTIDINE KINASE YKOH"/>
    <property type="match status" value="1"/>
</dbReference>
<dbReference type="CDD" id="cd00082">
    <property type="entry name" value="HisKA"/>
    <property type="match status" value="1"/>
</dbReference>
<dbReference type="SUPFAM" id="SSF55874">
    <property type="entry name" value="ATPase domain of HSP90 chaperone/DNA topoisomerase II/histidine kinase"/>
    <property type="match status" value="1"/>
</dbReference>
<keyword evidence="6 11" id="KW-0812">Transmembrane</keyword>
<comment type="caution">
    <text evidence="14">The sequence shown here is derived from an EMBL/GenBank/DDBJ whole genome shotgun (WGS) entry which is preliminary data.</text>
</comment>
<dbReference type="InterPro" id="IPR003660">
    <property type="entry name" value="HAMP_dom"/>
</dbReference>
<accession>A0A2P2EAU6</accession>
<dbReference type="Gene3D" id="3.30.565.10">
    <property type="entry name" value="Histidine kinase-like ATPase, C-terminal domain"/>
    <property type="match status" value="1"/>
</dbReference>
<feature type="domain" description="HAMP" evidence="13">
    <location>
        <begin position="203"/>
        <end position="260"/>
    </location>
</feature>
<evidence type="ECO:0000256" key="7">
    <source>
        <dbReference type="ARBA" id="ARBA00022777"/>
    </source>
</evidence>
<evidence type="ECO:0000259" key="12">
    <source>
        <dbReference type="PROSITE" id="PS50109"/>
    </source>
</evidence>
<comment type="subcellular location">
    <subcellularLocation>
        <location evidence="2">Membrane</location>
    </subcellularLocation>
</comment>
<dbReference type="Gene3D" id="1.10.287.130">
    <property type="match status" value="1"/>
</dbReference>
<evidence type="ECO:0000259" key="13">
    <source>
        <dbReference type="PROSITE" id="PS50885"/>
    </source>
</evidence>
<evidence type="ECO:0000256" key="11">
    <source>
        <dbReference type="SAM" id="Phobius"/>
    </source>
</evidence>
<evidence type="ECO:0000256" key="3">
    <source>
        <dbReference type="ARBA" id="ARBA00012438"/>
    </source>
</evidence>
<dbReference type="CDD" id="cd00075">
    <property type="entry name" value="HATPase"/>
    <property type="match status" value="1"/>
</dbReference>
<dbReference type="InterPro" id="IPR005467">
    <property type="entry name" value="His_kinase_dom"/>
</dbReference>
<dbReference type="GO" id="GO:0005886">
    <property type="term" value="C:plasma membrane"/>
    <property type="evidence" value="ECO:0007669"/>
    <property type="project" value="TreeGrafter"/>
</dbReference>
<dbReference type="InterPro" id="IPR036097">
    <property type="entry name" value="HisK_dim/P_sf"/>
</dbReference>
<evidence type="ECO:0000256" key="1">
    <source>
        <dbReference type="ARBA" id="ARBA00000085"/>
    </source>
</evidence>
<evidence type="ECO:0000256" key="5">
    <source>
        <dbReference type="ARBA" id="ARBA00022679"/>
    </source>
</evidence>
<dbReference type="PRINTS" id="PR00344">
    <property type="entry name" value="BCTRLSENSOR"/>
</dbReference>
<dbReference type="Pfam" id="PF00512">
    <property type="entry name" value="HisKA"/>
    <property type="match status" value="1"/>
</dbReference>
<feature type="transmembrane region" description="Helical" evidence="11">
    <location>
        <begin position="20"/>
        <end position="41"/>
    </location>
</feature>
<dbReference type="CDD" id="cd06225">
    <property type="entry name" value="HAMP"/>
    <property type="match status" value="1"/>
</dbReference>
<feature type="domain" description="Histidine kinase" evidence="12">
    <location>
        <begin position="268"/>
        <end position="485"/>
    </location>
</feature>
<feature type="transmembrane region" description="Helical" evidence="11">
    <location>
        <begin position="182"/>
        <end position="202"/>
    </location>
</feature>
<dbReference type="SMART" id="SM00388">
    <property type="entry name" value="HisKA"/>
    <property type="match status" value="1"/>
</dbReference>
<dbReference type="SMART" id="SM00387">
    <property type="entry name" value="HATPase_c"/>
    <property type="match status" value="1"/>
</dbReference>
<dbReference type="GO" id="GO:0000155">
    <property type="term" value="F:phosphorelay sensor kinase activity"/>
    <property type="evidence" value="ECO:0007669"/>
    <property type="project" value="InterPro"/>
</dbReference>
<dbReference type="AlphaFoldDB" id="A0A2P2EAU6"/>
<dbReference type="Pfam" id="PF02518">
    <property type="entry name" value="HATPase_c"/>
    <property type="match status" value="1"/>
</dbReference>
<dbReference type="RefSeq" id="WP_108985058.1">
    <property type="nucleotide sequence ID" value="NZ_BFBR01000005.1"/>
</dbReference>
<dbReference type="EMBL" id="BFBR01000005">
    <property type="protein sequence ID" value="GBF58196.1"/>
    <property type="molecule type" value="Genomic_DNA"/>
</dbReference>
<organism evidence="14 15">
    <name type="scientific">Candidatus Phycosocius bacilliformis</name>
    <dbReference type="NCBI Taxonomy" id="1445552"/>
    <lineage>
        <taxon>Bacteria</taxon>
        <taxon>Pseudomonadati</taxon>
        <taxon>Pseudomonadota</taxon>
        <taxon>Alphaproteobacteria</taxon>
        <taxon>Caulobacterales</taxon>
        <taxon>Caulobacterales incertae sedis</taxon>
        <taxon>Candidatus Phycosocius</taxon>
    </lineage>
</organism>
<keyword evidence="9" id="KW-0902">Two-component regulatory system</keyword>
<sequence>MLKKLLLPLRSLTRTTSFRVAMAFAGLFAGFAVLLLGFLYATTVGRLGLEADRAARQVLVELSSIWQTEAIDGLNMAVIQRAARASDTLYVLVQPDGKVLSGNLDAVPLDLSQIDKPEAGSQLNPAQAVATSFSYERPDVDTGRIERRRARGVFLAGPDGFGLFVARDLGPGVQIADYVARVIWLGGAGVLAFAVVGGLMAARQAAGRVDELTRTTRAVMAGDLQRRAAVRTIAPGDGDEFDALTEDLNAMLERIERLVTAARTTGDSIAHDLRSPLTRLRARLEASAAKASSPEDLRDAIEDALIQLDGVVTTFNAVLRLSRLEAGEGGKLETLDVSLLVGQLADLFEPVIEEAGLSFTADIEPDLIIKADRSLLAQSISNLLDNAVKYTPEGEIRLSAKRLSGRDMAICIADSGAGIPVEQRNHVLERFVRLDSARSQPGSGIGLSLAVAIAELHGGRLSLEDGLPRGDGVGLEARLILPLAS</sequence>
<evidence type="ECO:0000256" key="8">
    <source>
        <dbReference type="ARBA" id="ARBA00022989"/>
    </source>
</evidence>
<dbReference type="PROSITE" id="PS50885">
    <property type="entry name" value="HAMP"/>
    <property type="match status" value="1"/>
</dbReference>
<dbReference type="InterPro" id="IPR003661">
    <property type="entry name" value="HisK_dim/P_dom"/>
</dbReference>
<keyword evidence="15" id="KW-1185">Reference proteome</keyword>
<dbReference type="SMART" id="SM00304">
    <property type="entry name" value="HAMP"/>
    <property type="match status" value="1"/>
</dbReference>
<keyword evidence="8 11" id="KW-1133">Transmembrane helix</keyword>
<keyword evidence="10 11" id="KW-0472">Membrane</keyword>
<evidence type="ECO:0000256" key="4">
    <source>
        <dbReference type="ARBA" id="ARBA00022553"/>
    </source>
</evidence>
<dbReference type="PANTHER" id="PTHR45436:SF8">
    <property type="entry name" value="HISTIDINE KINASE"/>
    <property type="match status" value="1"/>
</dbReference>
<proteinExistence type="predicted"/>
<dbReference type="Pfam" id="PF00672">
    <property type="entry name" value="HAMP"/>
    <property type="match status" value="1"/>
</dbReference>
<gene>
    <name evidence="14" type="primary">mprB</name>
    <name evidence="14" type="ORF">PbB2_01868</name>
</gene>